<name>A0A6J2XBP5_SITOR</name>
<keyword evidence="2" id="KW-0472">Membrane</keyword>
<dbReference type="OrthoDB" id="10268090at2759"/>
<evidence type="ECO:0000259" key="3">
    <source>
        <dbReference type="Pfam" id="PF03435"/>
    </source>
</evidence>
<proteinExistence type="inferred from homology"/>
<dbReference type="PANTHER" id="PTHR12286:SF5">
    <property type="entry name" value="SACCHAROPINE DEHYDROGENASE-LIKE OXIDOREDUCTASE"/>
    <property type="match status" value="1"/>
</dbReference>
<dbReference type="Proteomes" id="UP000504635">
    <property type="component" value="Unplaced"/>
</dbReference>
<dbReference type="InParanoid" id="A0A6J2XBP5"/>
<dbReference type="InterPro" id="IPR005097">
    <property type="entry name" value="Sacchrp_dh_NADP-bd"/>
</dbReference>
<keyword evidence="4" id="KW-1185">Reference proteome</keyword>
<dbReference type="GO" id="GO:0009247">
    <property type="term" value="P:glycolipid biosynthetic process"/>
    <property type="evidence" value="ECO:0007669"/>
    <property type="project" value="TreeGrafter"/>
</dbReference>
<dbReference type="InterPro" id="IPR036291">
    <property type="entry name" value="NAD(P)-bd_dom_sf"/>
</dbReference>
<comment type="similarity">
    <text evidence="1">Belongs to the saccharopine dehydrogenase family.</text>
</comment>
<sequence>MANRLDIVIFGATGFTGLHCIPYVAKLSKANGRNLSWGVAGRSEEKLKKTLKELGEKNGDNFDSIPIITADIQDKDSIVNMAKKAKLVINCCGPYRFFGEPVVKACIEAGAHHVDVSGEPEYMEKVQLEHHEAAVEKGVYAISACGLDSIPSDLGVAFVQQNFEGTLNSVETYLRGWTEGDVKGPLINYGTWDSAVHGLENQHKLKTVRSKLFEKLKKVPSFSPKLKVKLYPHKSEHANGWVLPFLGSDQSVIRRSQNYFYHYENQRPVQVGTYFTVSSTLALIGILFYAVIFAILSRFSFGRKLLLNYPELFSGGFFSKEQPKEETIQNTWFSIDFYGEGWKEKLANKDDQYVTPVDRQIVGQVKGQNPGYGSTCLLLTLAGIIILTEKEKLPNNGRGGIYPPGATFAKTSLVKQLNENGLTFKIVSQNDI</sequence>
<dbReference type="Gene3D" id="3.40.50.720">
    <property type="entry name" value="NAD(P)-binding Rossmann-like Domain"/>
    <property type="match status" value="1"/>
</dbReference>
<dbReference type="SUPFAM" id="SSF51735">
    <property type="entry name" value="NAD(P)-binding Rossmann-fold domains"/>
    <property type="match status" value="1"/>
</dbReference>
<dbReference type="GO" id="GO:0005886">
    <property type="term" value="C:plasma membrane"/>
    <property type="evidence" value="ECO:0007669"/>
    <property type="project" value="TreeGrafter"/>
</dbReference>
<dbReference type="GeneID" id="115876655"/>
<organism evidence="4 5">
    <name type="scientific">Sitophilus oryzae</name>
    <name type="common">Rice weevil</name>
    <name type="synonym">Curculio oryzae</name>
    <dbReference type="NCBI Taxonomy" id="7048"/>
    <lineage>
        <taxon>Eukaryota</taxon>
        <taxon>Metazoa</taxon>
        <taxon>Ecdysozoa</taxon>
        <taxon>Arthropoda</taxon>
        <taxon>Hexapoda</taxon>
        <taxon>Insecta</taxon>
        <taxon>Pterygota</taxon>
        <taxon>Neoptera</taxon>
        <taxon>Endopterygota</taxon>
        <taxon>Coleoptera</taxon>
        <taxon>Polyphaga</taxon>
        <taxon>Cucujiformia</taxon>
        <taxon>Curculionidae</taxon>
        <taxon>Dryophthorinae</taxon>
        <taxon>Sitophilus</taxon>
    </lineage>
</organism>
<evidence type="ECO:0000313" key="4">
    <source>
        <dbReference type="Proteomes" id="UP000504635"/>
    </source>
</evidence>
<evidence type="ECO:0000313" key="5">
    <source>
        <dbReference type="RefSeq" id="XP_030748370.1"/>
    </source>
</evidence>
<dbReference type="GO" id="GO:0005739">
    <property type="term" value="C:mitochondrion"/>
    <property type="evidence" value="ECO:0007669"/>
    <property type="project" value="TreeGrafter"/>
</dbReference>
<reference evidence="5" key="1">
    <citation type="submission" date="2025-08" db="UniProtKB">
        <authorList>
            <consortium name="RefSeq"/>
        </authorList>
    </citation>
    <scope>IDENTIFICATION</scope>
    <source>
        <tissue evidence="5">Gonads</tissue>
    </source>
</reference>
<dbReference type="Pfam" id="PF03435">
    <property type="entry name" value="Sacchrp_dh_NADP"/>
    <property type="match status" value="1"/>
</dbReference>
<keyword evidence="2" id="KW-0812">Transmembrane</keyword>
<dbReference type="FunFam" id="3.40.50.720:FF:000178">
    <property type="entry name" value="Saccharopine dehydrogenase-like oxidoreductase"/>
    <property type="match status" value="1"/>
</dbReference>
<dbReference type="PANTHER" id="PTHR12286">
    <property type="entry name" value="SACCHAROPINE DEHYDROGENASE-LIKE OXIDOREDUCTASE"/>
    <property type="match status" value="1"/>
</dbReference>
<accession>A0A6J2XBP5</accession>
<evidence type="ECO:0000256" key="1">
    <source>
        <dbReference type="ARBA" id="ARBA00038048"/>
    </source>
</evidence>
<protein>
    <submittedName>
        <fullName evidence="5">Saccharopine dehydrogenase-like oxidoreductase</fullName>
    </submittedName>
</protein>
<evidence type="ECO:0000256" key="2">
    <source>
        <dbReference type="SAM" id="Phobius"/>
    </source>
</evidence>
<keyword evidence="2" id="KW-1133">Transmembrane helix</keyword>
<dbReference type="RefSeq" id="XP_030748370.1">
    <property type="nucleotide sequence ID" value="XM_030892510.1"/>
</dbReference>
<dbReference type="FunCoup" id="A0A6J2XBP5">
    <property type="interactions" value="410"/>
</dbReference>
<feature type="transmembrane region" description="Helical" evidence="2">
    <location>
        <begin position="274"/>
        <end position="296"/>
    </location>
</feature>
<dbReference type="GO" id="GO:0005811">
    <property type="term" value="C:lipid droplet"/>
    <property type="evidence" value="ECO:0007669"/>
    <property type="project" value="TreeGrafter"/>
</dbReference>
<dbReference type="InterPro" id="IPR051276">
    <property type="entry name" value="Saccharopine_DH-like_oxidrdct"/>
</dbReference>
<feature type="domain" description="Saccharopine dehydrogenase NADP binding" evidence="3">
    <location>
        <begin position="7"/>
        <end position="142"/>
    </location>
</feature>
<dbReference type="KEGG" id="soy:115876655"/>
<dbReference type="AlphaFoldDB" id="A0A6J2XBP5"/>
<gene>
    <name evidence="5" type="primary">LOC115876655</name>
</gene>